<evidence type="ECO:0000313" key="2">
    <source>
        <dbReference type="EMBL" id="KAH7088108.1"/>
    </source>
</evidence>
<dbReference type="AlphaFoldDB" id="A0A8K0R9N4"/>
<keyword evidence="3" id="KW-1185">Reference proteome</keyword>
<dbReference type="SUPFAM" id="SSF54427">
    <property type="entry name" value="NTF2-like"/>
    <property type="match status" value="1"/>
</dbReference>
<feature type="domain" description="SnoaL-like" evidence="1">
    <location>
        <begin position="97"/>
        <end position="161"/>
    </location>
</feature>
<organism evidence="2 3">
    <name type="scientific">Paraphoma chrysanthemicola</name>
    <dbReference type="NCBI Taxonomy" id="798071"/>
    <lineage>
        <taxon>Eukaryota</taxon>
        <taxon>Fungi</taxon>
        <taxon>Dikarya</taxon>
        <taxon>Ascomycota</taxon>
        <taxon>Pezizomycotina</taxon>
        <taxon>Dothideomycetes</taxon>
        <taxon>Pleosporomycetidae</taxon>
        <taxon>Pleosporales</taxon>
        <taxon>Pleosporineae</taxon>
        <taxon>Phaeosphaeriaceae</taxon>
        <taxon>Paraphoma</taxon>
    </lineage>
</organism>
<name>A0A8K0R9N4_9PLEO</name>
<dbReference type="OrthoDB" id="4128781at2759"/>
<sequence length="184" mass="20953">MVVWNDETTFTQVSDLAKQIPGGPSKDHKPDLASVEQEILQHYKDFGHFCNKVCKDDPDAGRRFYDLSEAMSFDLMGTVARPGFRAHYDNITPYLADAQIAFKDMEIVAVTTEFAYVTAVQRYWGTAADGNDFDFTFRTTSLLRKRGSEWKYVHEHFSFPVDMATQRADLTNGTDLNSAMKLEK</sequence>
<evidence type="ECO:0000313" key="3">
    <source>
        <dbReference type="Proteomes" id="UP000813461"/>
    </source>
</evidence>
<dbReference type="InterPro" id="IPR037401">
    <property type="entry name" value="SnoaL-like"/>
</dbReference>
<dbReference type="Pfam" id="PF13474">
    <property type="entry name" value="SnoaL_3"/>
    <property type="match status" value="1"/>
</dbReference>
<dbReference type="Proteomes" id="UP000813461">
    <property type="component" value="Unassembled WGS sequence"/>
</dbReference>
<evidence type="ECO:0000259" key="1">
    <source>
        <dbReference type="Pfam" id="PF13474"/>
    </source>
</evidence>
<proteinExistence type="predicted"/>
<dbReference type="EMBL" id="JAGMVJ010000008">
    <property type="protein sequence ID" value="KAH7088108.1"/>
    <property type="molecule type" value="Genomic_DNA"/>
</dbReference>
<comment type="caution">
    <text evidence="2">The sequence shown here is derived from an EMBL/GenBank/DDBJ whole genome shotgun (WGS) entry which is preliminary data.</text>
</comment>
<dbReference type="InterPro" id="IPR032710">
    <property type="entry name" value="NTF2-like_dom_sf"/>
</dbReference>
<dbReference type="Gene3D" id="3.10.450.50">
    <property type="match status" value="1"/>
</dbReference>
<gene>
    <name evidence="2" type="ORF">FB567DRAFT_620388</name>
</gene>
<reference evidence="2" key="1">
    <citation type="journal article" date="2021" name="Nat. Commun.">
        <title>Genetic determinants of endophytism in the Arabidopsis root mycobiome.</title>
        <authorList>
            <person name="Mesny F."/>
            <person name="Miyauchi S."/>
            <person name="Thiergart T."/>
            <person name="Pickel B."/>
            <person name="Atanasova L."/>
            <person name="Karlsson M."/>
            <person name="Huettel B."/>
            <person name="Barry K.W."/>
            <person name="Haridas S."/>
            <person name="Chen C."/>
            <person name="Bauer D."/>
            <person name="Andreopoulos W."/>
            <person name="Pangilinan J."/>
            <person name="LaButti K."/>
            <person name="Riley R."/>
            <person name="Lipzen A."/>
            <person name="Clum A."/>
            <person name="Drula E."/>
            <person name="Henrissat B."/>
            <person name="Kohler A."/>
            <person name="Grigoriev I.V."/>
            <person name="Martin F.M."/>
            <person name="Hacquard S."/>
        </authorList>
    </citation>
    <scope>NUCLEOTIDE SEQUENCE</scope>
    <source>
        <strain evidence="2">MPI-SDFR-AT-0120</strain>
    </source>
</reference>
<protein>
    <recommendedName>
        <fullName evidence="1">SnoaL-like domain-containing protein</fullName>
    </recommendedName>
</protein>
<accession>A0A8K0R9N4</accession>